<protein>
    <submittedName>
        <fullName evidence="2">Uncharacterized protein</fullName>
    </submittedName>
</protein>
<gene>
    <name evidence="2" type="ORF">GCM10022255_086600</name>
</gene>
<sequence>MTAPLTPLTTSDQQPSRHSRPAHPPSTMDTRAVITITEQRGTTRAFPATWASPEYLIPLVAHFLAWVDEGQHRLAVQTWLAYADTFPGTLPREDVTDAEAADDTFGDLDYRYQLYLHEDSGAMLLRAYSLRELRRLPRPRLVFELTRANLFTEAAVLCEVLADRAQQWADSHGGTPPPGNDPAVWRRHEARFRRIHASTPVTALGSNATAQFVPASFDAPYPAIQVAGTWVFAYVDRNGTLRIAAHLEQTERWLQRPDGTVPMRVSIQDTVVFES</sequence>
<feature type="region of interest" description="Disordered" evidence="1">
    <location>
        <begin position="1"/>
        <end position="30"/>
    </location>
</feature>
<evidence type="ECO:0000256" key="1">
    <source>
        <dbReference type="SAM" id="MobiDB-lite"/>
    </source>
</evidence>
<dbReference type="EMBL" id="BAABAT010000038">
    <property type="protein sequence ID" value="GAA4259930.1"/>
    <property type="molecule type" value="Genomic_DNA"/>
</dbReference>
<comment type="caution">
    <text evidence="2">The sequence shown here is derived from an EMBL/GenBank/DDBJ whole genome shotgun (WGS) entry which is preliminary data.</text>
</comment>
<dbReference type="Proteomes" id="UP001500620">
    <property type="component" value="Unassembled WGS sequence"/>
</dbReference>
<keyword evidence="3" id="KW-1185">Reference proteome</keyword>
<dbReference type="RefSeq" id="WP_345136845.1">
    <property type="nucleotide sequence ID" value="NZ_BAABAT010000038.1"/>
</dbReference>
<accession>A0ABP8DMV8</accession>
<name>A0ABP8DMV8_9ACTN</name>
<organism evidence="2 3">
    <name type="scientific">Dactylosporangium darangshiense</name>
    <dbReference type="NCBI Taxonomy" id="579108"/>
    <lineage>
        <taxon>Bacteria</taxon>
        <taxon>Bacillati</taxon>
        <taxon>Actinomycetota</taxon>
        <taxon>Actinomycetes</taxon>
        <taxon>Micromonosporales</taxon>
        <taxon>Micromonosporaceae</taxon>
        <taxon>Dactylosporangium</taxon>
    </lineage>
</organism>
<evidence type="ECO:0000313" key="3">
    <source>
        <dbReference type="Proteomes" id="UP001500620"/>
    </source>
</evidence>
<evidence type="ECO:0000313" key="2">
    <source>
        <dbReference type="EMBL" id="GAA4259930.1"/>
    </source>
</evidence>
<proteinExistence type="predicted"/>
<reference evidence="3" key="1">
    <citation type="journal article" date="2019" name="Int. J. Syst. Evol. Microbiol.">
        <title>The Global Catalogue of Microorganisms (GCM) 10K type strain sequencing project: providing services to taxonomists for standard genome sequencing and annotation.</title>
        <authorList>
            <consortium name="The Broad Institute Genomics Platform"/>
            <consortium name="The Broad Institute Genome Sequencing Center for Infectious Disease"/>
            <person name="Wu L."/>
            <person name="Ma J."/>
        </authorList>
    </citation>
    <scope>NUCLEOTIDE SEQUENCE [LARGE SCALE GENOMIC DNA]</scope>
    <source>
        <strain evidence="3">JCM 17441</strain>
    </source>
</reference>